<dbReference type="AlphaFoldDB" id="A0A2T7AIV3"/>
<proteinExistence type="predicted"/>
<reference evidence="3 4" key="1">
    <citation type="submission" date="2016-12" db="EMBL/GenBank/DDBJ databases">
        <title>Analysis of the Molecular Diversity Among Cronobacter Species Isolated from Filth Flies Using a Pan Genomic DNA Microarray.</title>
        <authorList>
            <person name="Pava-Ripoll M."/>
            <person name="Tall B."/>
            <person name="Farber J."/>
            <person name="Fanning S."/>
            <person name="Lehner A."/>
            <person name="Stephan R."/>
            <person name="Pagotto F."/>
            <person name="Iverson C."/>
            <person name="Ziobro G."/>
            <person name="Miller A."/>
            <person name="Pearson R."/>
            <person name="Yan Q."/>
            <person name="Kim M."/>
            <person name="Jeong S."/>
            <person name="Park J."/>
            <person name="Jun S."/>
            <person name="Choi H."/>
            <person name="Chung T."/>
            <person name="Yoo Y."/>
            <person name="Park E."/>
            <person name="Hwang S."/>
            <person name="Lee B."/>
            <person name="Sathyamoorthy V."/>
            <person name="Carter L."/>
            <person name="Mammel M."/>
            <person name="Jackson S."/>
            <person name="Kothary M."/>
            <person name="Patel I."/>
            <person name="Grim C."/>
            <person name="Gopinath G."/>
            <person name="Gangiredla J."/>
            <person name="Chase H."/>
        </authorList>
    </citation>
    <scope>NUCLEOTIDE SEQUENCE [LARGE SCALE GENOMIC DNA]</scope>
    <source>
        <strain evidence="3 4">MOD1-Md1s</strain>
    </source>
</reference>
<dbReference type="NCBIfam" id="TIGR02548">
    <property type="entry name" value="casB_cse2"/>
    <property type="match status" value="1"/>
</dbReference>
<accession>A0A2T7AIV3</accession>
<dbReference type="CDD" id="cd09731">
    <property type="entry name" value="Cse2_I-E"/>
    <property type="match status" value="1"/>
</dbReference>
<evidence type="ECO:0000313" key="3">
    <source>
        <dbReference type="EMBL" id="PUX08088.1"/>
    </source>
</evidence>
<name>A0A2T7AIV3_9ENTR</name>
<comment type="caution">
    <text evidence="3">The sequence shown here is derived from an EMBL/GenBank/DDBJ whole genome shotgun (WGS) entry which is preliminary data.</text>
</comment>
<dbReference type="Pfam" id="PF09485">
    <property type="entry name" value="CRISPR_Cse2"/>
    <property type="match status" value="1"/>
</dbReference>
<organism evidence="3 4">
    <name type="scientific">Cronobacter muytjensii</name>
    <dbReference type="NCBI Taxonomy" id="413501"/>
    <lineage>
        <taxon>Bacteria</taxon>
        <taxon>Pseudomonadati</taxon>
        <taxon>Pseudomonadota</taxon>
        <taxon>Gammaproteobacteria</taxon>
        <taxon>Enterobacterales</taxon>
        <taxon>Enterobacteriaceae</taxon>
        <taxon>Cronobacter</taxon>
    </lineage>
</organism>
<reference evidence="2 5" key="2">
    <citation type="submission" date="2019-08" db="EMBL/GenBank/DDBJ databases">
        <title>Prevalence, distribution, and phylogeny of type two toxin-antitoxin genes possessed by Cronobacter species where C. sakazakii homologs follow sequence type lineages.</title>
        <authorList>
            <person name="Finkelstein S."/>
            <person name="Negrete F."/>
            <person name="Jang H."/>
            <person name="Gopinath G.R."/>
            <person name="Tall B.D."/>
        </authorList>
    </citation>
    <scope>NUCLEOTIDE SEQUENCE [LARGE SCALE GENOMIC DNA]</scope>
    <source>
        <strain evidence="2 5">MOD1_GK1257</strain>
    </source>
</reference>
<dbReference type="Gene3D" id="1.10.520.40">
    <property type="entry name" value="CRISPR-associated protein Cse2"/>
    <property type="match status" value="1"/>
</dbReference>
<keyword evidence="5" id="KW-1185">Reference proteome</keyword>
<evidence type="ECO:0000313" key="5">
    <source>
        <dbReference type="Proteomes" id="UP000469927"/>
    </source>
</evidence>
<dbReference type="InterPro" id="IPR013382">
    <property type="entry name" value="CRISPR-assoc_prot_Cse2"/>
</dbReference>
<protein>
    <submittedName>
        <fullName evidence="3">Type I-E CRISPR-associated protein Cse2/CasB</fullName>
    </submittedName>
</protein>
<feature type="region of interest" description="Disordered" evidence="1">
    <location>
        <begin position="182"/>
        <end position="201"/>
    </location>
</feature>
<sequence>MSILSQAHRESLLKWHSLINEQQGRRLRASLRRSHTLSDVGLSEGFRVLTARIPSLWNVPGREWRFCALGIVAGLAAHVKSIETRQSFAAQLGQISGNNPVMSELRFRRLNQAHSQEELFRQLRRAVQLLGGTVNLPDLAEGVFRWCAEEDERERHAAQKRTPTEYIRVRWALDYYMAGTASDTPDTVTTDLPADTATTQE</sequence>
<dbReference type="Proteomes" id="UP000244378">
    <property type="component" value="Unassembled WGS sequence"/>
</dbReference>
<dbReference type="EMBL" id="WAGD01000022">
    <property type="protein sequence ID" value="KAB0881686.1"/>
    <property type="molecule type" value="Genomic_DNA"/>
</dbReference>
<dbReference type="InterPro" id="IPR038287">
    <property type="entry name" value="Cse2_sf"/>
</dbReference>
<dbReference type="OrthoDB" id="5572740at2"/>
<evidence type="ECO:0000256" key="1">
    <source>
        <dbReference type="SAM" id="MobiDB-lite"/>
    </source>
</evidence>
<dbReference type="EMBL" id="MSAE01000056">
    <property type="protein sequence ID" value="PUX08088.1"/>
    <property type="molecule type" value="Genomic_DNA"/>
</dbReference>
<dbReference type="RefSeq" id="WP_075194121.1">
    <property type="nucleotide sequence ID" value="NZ_JADKNN010000055.1"/>
</dbReference>
<evidence type="ECO:0000313" key="2">
    <source>
        <dbReference type="EMBL" id="KAB0881686.1"/>
    </source>
</evidence>
<evidence type="ECO:0000313" key="4">
    <source>
        <dbReference type="Proteomes" id="UP000244378"/>
    </source>
</evidence>
<gene>
    <name evidence="3" type="primary">casB</name>
    <name evidence="3" type="ORF">AUN14_20365</name>
    <name evidence="2" type="ORF">FZI19_08835</name>
</gene>
<dbReference type="Proteomes" id="UP000469927">
    <property type="component" value="Unassembled WGS sequence"/>
</dbReference>